<accession>A0A7G8Q0G8</accession>
<sequence>MAYWRIADIPELRGLDPRSRRVRWSEAVSRSHTVRTSFLLLGVIVAAAVVVAAVVNFLPGFGAGWKHYLMLVVTWALVFGGNDLLLTQPRARRWLREHPTVMPT</sequence>
<dbReference type="RefSeq" id="WP_187055756.1">
    <property type="nucleotide sequence ID" value="NZ_CP060412.1"/>
</dbReference>
<dbReference type="EMBL" id="CP060412">
    <property type="protein sequence ID" value="QNK00276.1"/>
    <property type="molecule type" value="Genomic_DNA"/>
</dbReference>
<evidence type="ECO:0000313" key="3">
    <source>
        <dbReference type="Proteomes" id="UP000515873"/>
    </source>
</evidence>
<keyword evidence="1" id="KW-0472">Membrane</keyword>
<evidence type="ECO:0000313" key="2">
    <source>
        <dbReference type="EMBL" id="QNK00276.1"/>
    </source>
</evidence>
<keyword evidence="1" id="KW-1133">Transmembrane helix</keyword>
<keyword evidence="1" id="KW-0812">Transmembrane</keyword>
<gene>
    <name evidence="2" type="ORF">H8F01_14280</name>
</gene>
<dbReference type="AlphaFoldDB" id="A0A7G8Q0G8"/>
<feature type="transmembrane region" description="Helical" evidence="1">
    <location>
        <begin position="38"/>
        <end position="61"/>
    </location>
</feature>
<dbReference type="Proteomes" id="UP000515873">
    <property type="component" value="Chromosome"/>
</dbReference>
<feature type="transmembrane region" description="Helical" evidence="1">
    <location>
        <begin position="67"/>
        <end position="86"/>
    </location>
</feature>
<organism evidence="2 3">
    <name type="scientific">Dyella telluris</name>
    <dbReference type="NCBI Taxonomy" id="2763498"/>
    <lineage>
        <taxon>Bacteria</taxon>
        <taxon>Pseudomonadati</taxon>
        <taxon>Pseudomonadota</taxon>
        <taxon>Gammaproteobacteria</taxon>
        <taxon>Lysobacterales</taxon>
        <taxon>Rhodanobacteraceae</taxon>
        <taxon>Dyella</taxon>
    </lineage>
</organism>
<reference evidence="2 3" key="1">
    <citation type="submission" date="2020-08" db="EMBL/GenBank/DDBJ databases">
        <title>Dyella sp. G9 isolated from forest soil.</title>
        <authorList>
            <person name="Fu J."/>
            <person name="Qiu L."/>
        </authorList>
    </citation>
    <scope>NUCLEOTIDE SEQUENCE [LARGE SCALE GENOMIC DNA]</scope>
    <source>
        <strain evidence="2 3">G9</strain>
    </source>
</reference>
<proteinExistence type="predicted"/>
<keyword evidence="3" id="KW-1185">Reference proteome</keyword>
<dbReference type="KEGG" id="dtl:H8F01_14280"/>
<name>A0A7G8Q0G8_9GAMM</name>
<protein>
    <submittedName>
        <fullName evidence="2">Uncharacterized protein</fullName>
    </submittedName>
</protein>
<evidence type="ECO:0000256" key="1">
    <source>
        <dbReference type="SAM" id="Phobius"/>
    </source>
</evidence>